<evidence type="ECO:0000313" key="1">
    <source>
        <dbReference type="EMBL" id="MPN17126.1"/>
    </source>
</evidence>
<gene>
    <name evidence="1" type="ORF">SDC9_164476</name>
</gene>
<organism evidence="1">
    <name type="scientific">bioreactor metagenome</name>
    <dbReference type="NCBI Taxonomy" id="1076179"/>
    <lineage>
        <taxon>unclassified sequences</taxon>
        <taxon>metagenomes</taxon>
        <taxon>ecological metagenomes</taxon>
    </lineage>
</organism>
<protein>
    <submittedName>
        <fullName evidence="1">Uncharacterized protein</fullName>
    </submittedName>
</protein>
<dbReference type="EMBL" id="VSSQ01064169">
    <property type="protein sequence ID" value="MPN17126.1"/>
    <property type="molecule type" value="Genomic_DNA"/>
</dbReference>
<sequence>MVVIDILVAEIFNKIAVSKLRMPAIDGPQIIRFTLASRFGHWVNGYAVIYPAGGIAGK</sequence>
<comment type="caution">
    <text evidence="1">The sequence shown here is derived from an EMBL/GenBank/DDBJ whole genome shotgun (WGS) entry which is preliminary data.</text>
</comment>
<proteinExistence type="predicted"/>
<dbReference type="AlphaFoldDB" id="A0A645FTQ9"/>
<reference evidence="1" key="1">
    <citation type="submission" date="2019-08" db="EMBL/GenBank/DDBJ databases">
        <authorList>
            <person name="Kucharzyk K."/>
            <person name="Murdoch R.W."/>
            <person name="Higgins S."/>
            <person name="Loffler F."/>
        </authorList>
    </citation>
    <scope>NUCLEOTIDE SEQUENCE</scope>
</reference>
<name>A0A645FTQ9_9ZZZZ</name>
<accession>A0A645FTQ9</accession>